<dbReference type="GO" id="GO:0006355">
    <property type="term" value="P:regulation of DNA-templated transcription"/>
    <property type="evidence" value="ECO:0007669"/>
    <property type="project" value="InterPro"/>
</dbReference>
<proteinExistence type="predicted"/>
<dbReference type="InterPro" id="IPR058852">
    <property type="entry name" value="HTH_77"/>
</dbReference>
<dbReference type="Pfam" id="PF25872">
    <property type="entry name" value="HTH_77"/>
    <property type="match status" value="1"/>
</dbReference>
<dbReference type="SUPFAM" id="SSF52540">
    <property type="entry name" value="P-loop containing nucleoside triphosphate hydrolases"/>
    <property type="match status" value="1"/>
</dbReference>
<dbReference type="PRINTS" id="PR00364">
    <property type="entry name" value="DISEASERSIST"/>
</dbReference>
<dbReference type="CDD" id="cd00383">
    <property type="entry name" value="trans_reg_C"/>
    <property type="match status" value="1"/>
</dbReference>
<sequence>METQALQSDGFSFGATVVVPRRRELLHHGIRIDLGDRAFDLLLVLVESRGSVLSKDRIIAQVWPNRIVEENTLEGQISILRRALGDDRSAIHTVTGRGYQFVGELTGTAPAANGAPVAPTRAPTPAPTPAGIRLPAAISPLIGRAQALRDVGDAMQRHRLVTLVGSGGVGKTRLAIEAARQLAPQFADGVYLAELAATSSADYLPTTLAVALGFPSGDGTASLDRLAATLHTRHLLLLLDNCEHLIESAAQIAERLLQIAPRATIVATSREPLRIAGESVYRVPSLEVPADEHAADAREFGAIRLFEERAGPDVFACSASSDALQLAVRICRQLDGIPLAIELAAACVPTIGLQGVAERLDDRFQLLTRGARTALPRQQTLRATLDWSYGLLPATQRTVLDRLSVFAGPFSMESAQAVASCDDLAPDAVVGALIELVNKSLVSTIAGPERLRYRLLETTRAYARERLAASGSLDEWSNRHARHFLRVFERAEQQAAQRIDIDWNACYAPHLADLRAAVKWGFSDRGDPQLAVDLTIASIPLSMQLALLEECLARADRALEWLAAKGDPAGEREMKLYAARGMCLLCHTVGPQTSAAFSAALDIATGTGNAAYQLLGLWGRWMCVYLNGQYADALPLSRQFDAVAGASAWTCDRLAAYRLAGMSHLLHGGLDEAHVNLARAASSRIQLPRAQRIRFLYDERMLSHASLALVLWLIGRPGEAMLAARQSLDDARELDHPVSLCYALSEAVCTLAVLTGDEAMLADAVAAMTVETRRHGISTWKARAQMWRGFVELLAGSASAWSEQIYPAMIGIGSKRFYLSLTPFLCATAGLLARHGQVAQALDLIGPAVERATETGDVCSLPELLRTQAELLLTASGSAVGPVAEAMLDDALSRARRHRFVAWELRCATSLAALKQRQGQIQAARELIVPVYRRFAPDLNNRDLDAARALIASLDSGA</sequence>
<dbReference type="SMART" id="SM00862">
    <property type="entry name" value="Trans_reg_C"/>
    <property type="match status" value="1"/>
</dbReference>
<dbReference type="Pfam" id="PF00486">
    <property type="entry name" value="Trans_reg_C"/>
    <property type="match status" value="1"/>
</dbReference>
<dbReference type="EMBL" id="FOAJ01000013">
    <property type="protein sequence ID" value="SEL76626.1"/>
    <property type="molecule type" value="Genomic_DNA"/>
</dbReference>
<dbReference type="GO" id="GO:0003677">
    <property type="term" value="F:DNA binding"/>
    <property type="evidence" value="ECO:0007669"/>
    <property type="project" value="UniProtKB-UniRule"/>
</dbReference>
<dbReference type="InterPro" id="IPR016032">
    <property type="entry name" value="Sig_transdc_resp-reg_C-effctor"/>
</dbReference>
<dbReference type="InterPro" id="IPR027417">
    <property type="entry name" value="P-loop_NTPase"/>
</dbReference>
<protein>
    <submittedName>
        <fullName evidence="4">Predicted ATPase</fullName>
    </submittedName>
</protein>
<feature type="domain" description="OmpR/PhoB-type" evidence="3">
    <location>
        <begin position="8"/>
        <end position="103"/>
    </location>
</feature>
<organism evidence="4 5">
    <name type="scientific">Paraburkholderia caballeronis</name>
    <dbReference type="NCBI Taxonomy" id="416943"/>
    <lineage>
        <taxon>Bacteria</taxon>
        <taxon>Pseudomonadati</taxon>
        <taxon>Pseudomonadota</taxon>
        <taxon>Betaproteobacteria</taxon>
        <taxon>Burkholderiales</taxon>
        <taxon>Burkholderiaceae</taxon>
        <taxon>Paraburkholderia</taxon>
    </lineage>
</organism>
<evidence type="ECO:0000256" key="2">
    <source>
        <dbReference type="PROSITE-ProRule" id="PRU01091"/>
    </source>
</evidence>
<dbReference type="STRING" id="416943.SAMN05445871_5058"/>
<feature type="DNA-binding region" description="OmpR/PhoB-type" evidence="2">
    <location>
        <begin position="8"/>
        <end position="103"/>
    </location>
</feature>
<evidence type="ECO:0000259" key="3">
    <source>
        <dbReference type="PROSITE" id="PS51755"/>
    </source>
</evidence>
<dbReference type="InterPro" id="IPR049945">
    <property type="entry name" value="AAA_22"/>
</dbReference>
<dbReference type="GO" id="GO:0016887">
    <property type="term" value="F:ATP hydrolysis activity"/>
    <property type="evidence" value="ECO:0007669"/>
    <property type="project" value="InterPro"/>
</dbReference>
<dbReference type="Gene3D" id="3.40.50.300">
    <property type="entry name" value="P-loop containing nucleotide triphosphate hydrolases"/>
    <property type="match status" value="1"/>
</dbReference>
<dbReference type="PANTHER" id="PTHR47691">
    <property type="entry name" value="REGULATOR-RELATED"/>
    <property type="match status" value="1"/>
</dbReference>
<evidence type="ECO:0000313" key="4">
    <source>
        <dbReference type="EMBL" id="SEL76626.1"/>
    </source>
</evidence>
<dbReference type="PROSITE" id="PS51755">
    <property type="entry name" value="OMPR_PHOB"/>
    <property type="match status" value="1"/>
</dbReference>
<dbReference type="OrthoDB" id="9082352at2"/>
<dbReference type="Gene3D" id="1.10.10.10">
    <property type="entry name" value="Winged helix-like DNA-binding domain superfamily/Winged helix DNA-binding domain"/>
    <property type="match status" value="1"/>
</dbReference>
<keyword evidence="5" id="KW-1185">Reference proteome</keyword>
<keyword evidence="1 2" id="KW-0238">DNA-binding</keyword>
<name>A0A1H7SX42_9BURK</name>
<reference evidence="5" key="1">
    <citation type="submission" date="2016-10" db="EMBL/GenBank/DDBJ databases">
        <authorList>
            <person name="Varghese N."/>
            <person name="Submissions S."/>
        </authorList>
    </citation>
    <scope>NUCLEOTIDE SEQUENCE [LARGE SCALE GENOMIC DNA]</scope>
    <source>
        <strain evidence="5">LMG 26416</strain>
    </source>
</reference>
<dbReference type="AlphaFoldDB" id="A0A1H7SX42"/>
<dbReference type="InterPro" id="IPR036388">
    <property type="entry name" value="WH-like_DNA-bd_sf"/>
</dbReference>
<dbReference type="Proteomes" id="UP000199120">
    <property type="component" value="Unassembled WGS sequence"/>
</dbReference>
<dbReference type="Pfam" id="PF13401">
    <property type="entry name" value="AAA_22"/>
    <property type="match status" value="1"/>
</dbReference>
<gene>
    <name evidence="4" type="ORF">SAMN05192542_11370</name>
</gene>
<dbReference type="GO" id="GO:0000160">
    <property type="term" value="P:phosphorelay signal transduction system"/>
    <property type="evidence" value="ECO:0007669"/>
    <property type="project" value="InterPro"/>
</dbReference>
<dbReference type="RefSeq" id="WP_090550273.1">
    <property type="nucleotide sequence ID" value="NZ_FNSR01000002.1"/>
</dbReference>
<dbReference type="PANTHER" id="PTHR47691:SF3">
    <property type="entry name" value="HTH-TYPE TRANSCRIPTIONAL REGULATOR RV0890C-RELATED"/>
    <property type="match status" value="1"/>
</dbReference>
<dbReference type="InterPro" id="IPR001867">
    <property type="entry name" value="OmpR/PhoB-type_DNA-bd"/>
</dbReference>
<accession>A0A1H7SX42</accession>
<dbReference type="SUPFAM" id="SSF46894">
    <property type="entry name" value="C-terminal effector domain of the bipartite response regulators"/>
    <property type="match status" value="1"/>
</dbReference>
<evidence type="ECO:0000313" key="5">
    <source>
        <dbReference type="Proteomes" id="UP000199120"/>
    </source>
</evidence>
<evidence type="ECO:0000256" key="1">
    <source>
        <dbReference type="ARBA" id="ARBA00023125"/>
    </source>
</evidence>